<feature type="domain" description="NfeD-like C-terminal" evidence="6">
    <location>
        <begin position="89"/>
        <end position="145"/>
    </location>
</feature>
<dbReference type="GO" id="GO:0005886">
    <property type="term" value="C:plasma membrane"/>
    <property type="evidence" value="ECO:0007669"/>
    <property type="project" value="TreeGrafter"/>
</dbReference>
<keyword evidence="3 5" id="KW-1133">Transmembrane helix</keyword>
<accession>A0A3L9LDK3</accession>
<dbReference type="Pfam" id="PF01957">
    <property type="entry name" value="NfeD"/>
    <property type="match status" value="1"/>
</dbReference>
<dbReference type="EMBL" id="RDEX01000001">
    <property type="protein sequence ID" value="RLY95027.1"/>
    <property type="molecule type" value="Genomic_DNA"/>
</dbReference>
<evidence type="ECO:0000313" key="7">
    <source>
        <dbReference type="EMBL" id="RLY95027.1"/>
    </source>
</evidence>
<dbReference type="PANTHER" id="PTHR33507">
    <property type="entry name" value="INNER MEMBRANE PROTEIN YBBJ"/>
    <property type="match status" value="1"/>
</dbReference>
<dbReference type="AlphaFoldDB" id="A0A3L9LDK3"/>
<feature type="transmembrane region" description="Helical" evidence="5">
    <location>
        <begin position="6"/>
        <end position="23"/>
    </location>
</feature>
<evidence type="ECO:0000256" key="4">
    <source>
        <dbReference type="ARBA" id="ARBA00023136"/>
    </source>
</evidence>
<evidence type="ECO:0000259" key="6">
    <source>
        <dbReference type="Pfam" id="PF01957"/>
    </source>
</evidence>
<evidence type="ECO:0000256" key="2">
    <source>
        <dbReference type="ARBA" id="ARBA00022692"/>
    </source>
</evidence>
<gene>
    <name evidence="7" type="ORF">EAE32_07940</name>
</gene>
<comment type="caution">
    <text evidence="7">The sequence shown here is derived from an EMBL/GenBank/DDBJ whole genome shotgun (WGS) entry which is preliminary data.</text>
</comment>
<comment type="subcellular location">
    <subcellularLocation>
        <location evidence="1">Membrane</location>
        <topology evidence="1">Multi-pass membrane protein</topology>
    </subcellularLocation>
</comment>
<dbReference type="InterPro" id="IPR052165">
    <property type="entry name" value="Membrane_assoc_protease"/>
</dbReference>
<dbReference type="PANTHER" id="PTHR33507:SF3">
    <property type="entry name" value="INNER MEMBRANE PROTEIN YBBJ"/>
    <property type="match status" value="1"/>
</dbReference>
<dbReference type="Proteomes" id="UP000277871">
    <property type="component" value="Unassembled WGS sequence"/>
</dbReference>
<sequence length="164" mass="17617">MWDALVTNPWLFWLIVMLALAAVEMLTLDFLFLMMSLAALVTAGVSLVVENVTLQVVLFAVVSVLLIFLIRPMALRRLNRSTPSTRSNAERLIGLPCTVLEPVTQRSGLVRLEGDIWTARTADGATLPEGADVHVHRIDGATAVVGATAPASPEAPGHARGVRP</sequence>
<keyword evidence="4 5" id="KW-0472">Membrane</keyword>
<dbReference type="SUPFAM" id="SSF141322">
    <property type="entry name" value="NfeD domain-like"/>
    <property type="match status" value="1"/>
</dbReference>
<feature type="transmembrane region" description="Helical" evidence="5">
    <location>
        <begin position="55"/>
        <end position="74"/>
    </location>
</feature>
<protein>
    <submittedName>
        <fullName evidence="7">NfeD family protein</fullName>
    </submittedName>
</protein>
<proteinExistence type="predicted"/>
<organism evidence="7 8">
    <name type="scientific">Kocuria tytonicola</name>
    <dbReference type="NCBI Taxonomy" id="2055946"/>
    <lineage>
        <taxon>Bacteria</taxon>
        <taxon>Bacillati</taxon>
        <taxon>Actinomycetota</taxon>
        <taxon>Actinomycetes</taxon>
        <taxon>Micrococcales</taxon>
        <taxon>Micrococcaceae</taxon>
        <taxon>Kocuria</taxon>
    </lineage>
</organism>
<evidence type="ECO:0000256" key="3">
    <source>
        <dbReference type="ARBA" id="ARBA00022989"/>
    </source>
</evidence>
<dbReference type="InterPro" id="IPR002810">
    <property type="entry name" value="NfeD-like_C"/>
</dbReference>
<evidence type="ECO:0000256" key="1">
    <source>
        <dbReference type="ARBA" id="ARBA00004141"/>
    </source>
</evidence>
<dbReference type="Gene3D" id="2.40.50.140">
    <property type="entry name" value="Nucleic acid-binding proteins"/>
    <property type="match status" value="1"/>
</dbReference>
<keyword evidence="8" id="KW-1185">Reference proteome</keyword>
<evidence type="ECO:0000313" key="8">
    <source>
        <dbReference type="Proteomes" id="UP000277871"/>
    </source>
</evidence>
<dbReference type="RefSeq" id="WP_121864689.1">
    <property type="nucleotide sequence ID" value="NZ_RDEX01000001.1"/>
</dbReference>
<reference evidence="7 8" key="1">
    <citation type="submission" date="2018-10" db="EMBL/GenBank/DDBJ databases">
        <title>Kocuria tytonicola, new bacteria from the preen glands of American barn owls (Tyto furcata).</title>
        <authorList>
            <person name="Braun M.S."/>
            <person name="Wang E."/>
            <person name="Zimmermann S."/>
            <person name="Boutin S."/>
            <person name="Wagner H."/>
            <person name="Wink M."/>
        </authorList>
    </citation>
    <scope>NUCLEOTIDE SEQUENCE [LARGE SCALE GENOMIC DNA]</scope>
    <source>
        <strain evidence="7 8">473</strain>
    </source>
</reference>
<dbReference type="InterPro" id="IPR012340">
    <property type="entry name" value="NA-bd_OB-fold"/>
</dbReference>
<keyword evidence="2 5" id="KW-0812">Transmembrane</keyword>
<name>A0A3L9LDK3_9MICC</name>
<evidence type="ECO:0000256" key="5">
    <source>
        <dbReference type="SAM" id="Phobius"/>
    </source>
</evidence>